<keyword evidence="2" id="KW-0813">Transport</keyword>
<evidence type="ECO:0000313" key="9">
    <source>
        <dbReference type="EMBL" id="KAB8039458.1"/>
    </source>
</evidence>
<sequence length="430" mass="46836">MPKNKKINHSNSNSKLKEILTFLKFHLFLQVVIAVVLGILVGIFFPKFGEELRIIASIFIRFIKMVISPVVFVSIILGVCSHSKHGGVGKLAFKTIVYFEIMSIIAVIITFGFMLFFQPGAGFNISSFQGVDISKFKPKGDSKGGFTEFITHMVPENVFATLAGDNLLAVIVLAVIFSIAIIQIKNNDKILEFLQMTNDIFFKMIGIISRVSPLAAFGAIAATVGQQGIGALTMLAYFILVLGISMVTFWILLYFVGRLYGFDAIKLMRHIKEEMSIAFGTSSSESVFPQLLNKLETFGCSKKVVSFVLPTGYAFNLDGTAIYVTAGAVFIQQAYNIPFTMHEFFLLLFTILIVSKGAAGITGAGFVTLSAILAAMPGHIIPIEGLALLLGIDRFMSDARVVTNIIGNTIGTVMIAKSEGEFTPKPEANT</sequence>
<organism evidence="9 10">
    <name type="scientific">Silvanigrella paludirubra</name>
    <dbReference type="NCBI Taxonomy" id="2499159"/>
    <lineage>
        <taxon>Bacteria</taxon>
        <taxon>Pseudomonadati</taxon>
        <taxon>Bdellovibrionota</taxon>
        <taxon>Oligoflexia</taxon>
        <taxon>Silvanigrellales</taxon>
        <taxon>Silvanigrellaceae</taxon>
        <taxon>Silvanigrella</taxon>
    </lineage>
</organism>
<dbReference type="InterPro" id="IPR001991">
    <property type="entry name" value="Na-dicarboxylate_symporter"/>
</dbReference>
<evidence type="ECO:0000256" key="2">
    <source>
        <dbReference type="ARBA" id="ARBA00022448"/>
    </source>
</evidence>
<dbReference type="GO" id="GO:0015141">
    <property type="term" value="F:succinate transmembrane transporter activity"/>
    <property type="evidence" value="ECO:0007669"/>
    <property type="project" value="TreeGrafter"/>
</dbReference>
<keyword evidence="4 8" id="KW-0812">Transmembrane</keyword>
<dbReference type="RefSeq" id="WP_153418683.1">
    <property type="nucleotide sequence ID" value="NZ_WFLM01000002.1"/>
</dbReference>
<evidence type="ECO:0000313" key="10">
    <source>
        <dbReference type="Proteomes" id="UP000437748"/>
    </source>
</evidence>
<dbReference type="EMBL" id="WFLM01000002">
    <property type="protein sequence ID" value="KAB8039458.1"/>
    <property type="molecule type" value="Genomic_DNA"/>
</dbReference>
<dbReference type="GO" id="GO:0015366">
    <property type="term" value="F:malate:proton symporter activity"/>
    <property type="evidence" value="ECO:0007669"/>
    <property type="project" value="TreeGrafter"/>
</dbReference>
<feature type="transmembrane region" description="Helical" evidence="8">
    <location>
        <begin position="91"/>
        <end position="117"/>
    </location>
</feature>
<name>A0A6N6VYM6_9BACT</name>
<evidence type="ECO:0000256" key="4">
    <source>
        <dbReference type="ARBA" id="ARBA00022692"/>
    </source>
</evidence>
<dbReference type="GO" id="GO:0015138">
    <property type="term" value="F:fumarate transmembrane transporter activity"/>
    <property type="evidence" value="ECO:0007669"/>
    <property type="project" value="TreeGrafter"/>
</dbReference>
<evidence type="ECO:0000256" key="8">
    <source>
        <dbReference type="SAM" id="Phobius"/>
    </source>
</evidence>
<comment type="subcellular location">
    <subcellularLocation>
        <location evidence="1">Cell membrane</location>
        <topology evidence="1">Multi-pass membrane protein</topology>
    </subcellularLocation>
</comment>
<keyword evidence="5" id="KW-0769">Symport</keyword>
<dbReference type="PANTHER" id="PTHR42865:SF1">
    <property type="entry name" value="AEROBIC C4-DICARBOXYLATE TRANSPORT PROTEIN"/>
    <property type="match status" value="1"/>
</dbReference>
<comment type="caution">
    <text evidence="9">The sequence shown here is derived from an EMBL/GenBank/DDBJ whole genome shotgun (WGS) entry which is preliminary data.</text>
</comment>
<evidence type="ECO:0000256" key="7">
    <source>
        <dbReference type="ARBA" id="ARBA00023136"/>
    </source>
</evidence>
<accession>A0A6N6VYM6</accession>
<feature type="transmembrane region" description="Helical" evidence="8">
    <location>
        <begin position="58"/>
        <end position="79"/>
    </location>
</feature>
<dbReference type="PRINTS" id="PR00173">
    <property type="entry name" value="EDTRNSPORT"/>
</dbReference>
<dbReference type="GO" id="GO:0005886">
    <property type="term" value="C:plasma membrane"/>
    <property type="evidence" value="ECO:0007669"/>
    <property type="project" value="UniProtKB-SubCell"/>
</dbReference>
<evidence type="ECO:0000256" key="1">
    <source>
        <dbReference type="ARBA" id="ARBA00004651"/>
    </source>
</evidence>
<evidence type="ECO:0000256" key="3">
    <source>
        <dbReference type="ARBA" id="ARBA00022475"/>
    </source>
</evidence>
<proteinExistence type="predicted"/>
<feature type="transmembrane region" description="Helical" evidence="8">
    <location>
        <begin position="234"/>
        <end position="256"/>
    </location>
</feature>
<feature type="transmembrane region" description="Helical" evidence="8">
    <location>
        <begin position="158"/>
        <end position="180"/>
    </location>
</feature>
<dbReference type="GO" id="GO:0070778">
    <property type="term" value="P:L-aspartate transmembrane transport"/>
    <property type="evidence" value="ECO:0007669"/>
    <property type="project" value="TreeGrafter"/>
</dbReference>
<dbReference type="AlphaFoldDB" id="A0A6N6VYM6"/>
<protein>
    <submittedName>
        <fullName evidence="9">Cation:dicarboxylase symporter family transporter</fullName>
    </submittedName>
</protein>
<evidence type="ECO:0000256" key="5">
    <source>
        <dbReference type="ARBA" id="ARBA00022847"/>
    </source>
</evidence>
<dbReference type="InterPro" id="IPR036458">
    <property type="entry name" value="Na:dicarbo_symporter_sf"/>
</dbReference>
<evidence type="ECO:0000256" key="6">
    <source>
        <dbReference type="ARBA" id="ARBA00022989"/>
    </source>
</evidence>
<dbReference type="PANTHER" id="PTHR42865">
    <property type="entry name" value="PROTON/GLUTAMATE-ASPARTATE SYMPORTER"/>
    <property type="match status" value="1"/>
</dbReference>
<feature type="transmembrane region" description="Helical" evidence="8">
    <location>
        <begin position="344"/>
        <end position="366"/>
    </location>
</feature>
<reference evidence="9 10" key="1">
    <citation type="submission" date="2019-10" db="EMBL/GenBank/DDBJ databases">
        <title>New species of Slilvanegrellaceae.</title>
        <authorList>
            <person name="Pitt A."/>
            <person name="Hahn M.W."/>
        </authorList>
    </citation>
    <scope>NUCLEOTIDE SEQUENCE [LARGE SCALE GENOMIC DNA]</scope>
    <source>
        <strain evidence="9 10">SP-Ram-0.45-NSY-1</strain>
    </source>
</reference>
<keyword evidence="10" id="KW-1185">Reference proteome</keyword>
<dbReference type="Proteomes" id="UP000437748">
    <property type="component" value="Unassembled WGS sequence"/>
</dbReference>
<feature type="transmembrane region" description="Helical" evidence="8">
    <location>
        <begin position="200"/>
        <end position="222"/>
    </location>
</feature>
<dbReference type="OrthoDB" id="9766690at2"/>
<gene>
    <name evidence="9" type="ORF">GCL60_04175</name>
</gene>
<feature type="transmembrane region" description="Helical" evidence="8">
    <location>
        <begin position="21"/>
        <end position="46"/>
    </location>
</feature>
<dbReference type="SUPFAM" id="SSF118215">
    <property type="entry name" value="Proton glutamate symport protein"/>
    <property type="match status" value="1"/>
</dbReference>
<keyword evidence="3" id="KW-1003">Cell membrane</keyword>
<keyword evidence="6 8" id="KW-1133">Transmembrane helix</keyword>
<feature type="transmembrane region" description="Helical" evidence="8">
    <location>
        <begin position="372"/>
        <end position="392"/>
    </location>
</feature>
<keyword evidence="7 8" id="KW-0472">Membrane</keyword>
<dbReference type="Gene3D" id="1.10.3860.10">
    <property type="entry name" value="Sodium:dicarboxylate symporter"/>
    <property type="match status" value="1"/>
</dbReference>
<dbReference type="FunFam" id="1.10.3860.10:FF:000001">
    <property type="entry name" value="C4-dicarboxylate transport protein"/>
    <property type="match status" value="1"/>
</dbReference>
<dbReference type="Pfam" id="PF00375">
    <property type="entry name" value="SDF"/>
    <property type="match status" value="1"/>
</dbReference>